<gene>
    <name evidence="1" type="primary">Wdr97</name>
</gene>
<name>A0A6F9DX77_9ASCI</name>
<dbReference type="EMBL" id="LR791877">
    <property type="protein sequence ID" value="CAB3267739.1"/>
    <property type="molecule type" value="mRNA"/>
</dbReference>
<evidence type="ECO:0000313" key="1">
    <source>
        <dbReference type="EMBL" id="CAB3267739.1"/>
    </source>
</evidence>
<sequence length="336" mass="39029">MGISIDWAHRCGITDALLLLWQQEDLRDHRHLLAALGSILNASVPPSPKDPDQAMFLRSAVKLYQTVNGSSEDFTIELLTQYLEGDQAYKNYVRNILIDQGLQDPHIYLGKELESWEIWNLDETKPVKAQIRTMVQRWFTDWQMRFRNHLEQTMEQLRRGDIKGKIRRSGQSKTSEGKRVQFAVQPTEASLKNVTPIEVINYFCEIMLEEELERVRLANVKPEPNKNTVLVLPKLDGPQAIVRLGEMHTAQRVRQRQELAFEYRVNPLVRPYPDLMANFTNKLNLPVSRVPLNPFPSEIDMFDEHLGGYQSVLITLQSNTHQKYFVPEKSYVHMAY</sequence>
<organism evidence="1">
    <name type="scientific">Phallusia mammillata</name>
    <dbReference type="NCBI Taxonomy" id="59560"/>
    <lineage>
        <taxon>Eukaryota</taxon>
        <taxon>Metazoa</taxon>
        <taxon>Chordata</taxon>
        <taxon>Tunicata</taxon>
        <taxon>Ascidiacea</taxon>
        <taxon>Phlebobranchia</taxon>
        <taxon>Ascidiidae</taxon>
        <taxon>Phallusia</taxon>
    </lineage>
</organism>
<reference evidence="1" key="1">
    <citation type="submission" date="2020-04" db="EMBL/GenBank/DDBJ databases">
        <authorList>
            <person name="Neveu A P."/>
        </authorList>
    </citation>
    <scope>NUCLEOTIDE SEQUENCE</scope>
    <source>
        <tissue evidence="1">Whole embryo</tissue>
    </source>
</reference>
<proteinExistence type="evidence at transcript level"/>
<accession>A0A6F9DX77</accession>
<protein>
    <submittedName>
        <fullName evidence="1">WD repeat-containing protein 97-like</fullName>
    </submittedName>
</protein>
<dbReference type="AlphaFoldDB" id="A0A6F9DX77"/>